<evidence type="ECO:0000259" key="6">
    <source>
        <dbReference type="PROSITE" id="PS50994"/>
    </source>
</evidence>
<dbReference type="CDD" id="cd09272">
    <property type="entry name" value="RNase_HI_RT_Ty1"/>
    <property type="match status" value="1"/>
</dbReference>
<evidence type="ECO:0000256" key="3">
    <source>
        <dbReference type="ARBA" id="ARBA00022750"/>
    </source>
</evidence>
<dbReference type="GO" id="GO:0004190">
    <property type="term" value="F:aspartic-type endopeptidase activity"/>
    <property type="evidence" value="ECO:0007669"/>
    <property type="project" value="UniProtKB-KW"/>
</dbReference>
<evidence type="ECO:0000313" key="8">
    <source>
        <dbReference type="Proteomes" id="UP001341281"/>
    </source>
</evidence>
<dbReference type="InterPro" id="IPR001584">
    <property type="entry name" value="Integrase_cat-core"/>
</dbReference>
<feature type="domain" description="Integrase catalytic" evidence="6">
    <location>
        <begin position="182"/>
        <end position="357"/>
    </location>
</feature>
<dbReference type="Pfam" id="PF07727">
    <property type="entry name" value="RVT_2"/>
    <property type="match status" value="1"/>
</dbReference>
<evidence type="ECO:0000313" key="7">
    <source>
        <dbReference type="EMBL" id="WVZ63953.1"/>
    </source>
</evidence>
<evidence type="ECO:0000256" key="4">
    <source>
        <dbReference type="ARBA" id="ARBA00022801"/>
    </source>
</evidence>
<dbReference type="GO" id="GO:0006508">
    <property type="term" value="P:proteolysis"/>
    <property type="evidence" value="ECO:0007669"/>
    <property type="project" value="UniProtKB-KW"/>
</dbReference>
<dbReference type="InterPro" id="IPR036397">
    <property type="entry name" value="RNaseH_sf"/>
</dbReference>
<dbReference type="Pfam" id="PF22936">
    <property type="entry name" value="Pol_BBD"/>
    <property type="match status" value="1"/>
</dbReference>
<feature type="compositionally biased region" description="Low complexity" evidence="5">
    <location>
        <begin position="452"/>
        <end position="470"/>
    </location>
</feature>
<protein>
    <recommendedName>
        <fullName evidence="6">Integrase catalytic domain-containing protein</fullName>
    </recommendedName>
</protein>
<dbReference type="InterPro" id="IPR025724">
    <property type="entry name" value="GAG-pre-integrase_dom"/>
</dbReference>
<dbReference type="Pfam" id="PF13976">
    <property type="entry name" value="gag_pre-integrs"/>
    <property type="match status" value="1"/>
</dbReference>
<dbReference type="GO" id="GO:0003676">
    <property type="term" value="F:nucleic acid binding"/>
    <property type="evidence" value="ECO:0007669"/>
    <property type="project" value="InterPro"/>
</dbReference>
<dbReference type="InterPro" id="IPR013103">
    <property type="entry name" value="RVT_2"/>
</dbReference>
<keyword evidence="2" id="KW-0479">Metal-binding</keyword>
<dbReference type="GO" id="GO:0015074">
    <property type="term" value="P:DNA integration"/>
    <property type="evidence" value="ECO:0007669"/>
    <property type="project" value="InterPro"/>
</dbReference>
<dbReference type="PANTHER" id="PTHR42648">
    <property type="entry name" value="TRANSPOSASE, PUTATIVE-RELATED"/>
    <property type="match status" value="1"/>
</dbReference>
<keyword evidence="1" id="KW-0645">Protease</keyword>
<dbReference type="InterPro" id="IPR043502">
    <property type="entry name" value="DNA/RNA_pol_sf"/>
</dbReference>
<dbReference type="PANTHER" id="PTHR42648:SF21">
    <property type="entry name" value="CYSTEINE-RICH RLK (RECEPTOR-LIKE PROTEIN KINASE) 8"/>
    <property type="match status" value="1"/>
</dbReference>
<dbReference type="Proteomes" id="UP001341281">
    <property type="component" value="Chromosome 03"/>
</dbReference>
<accession>A0AAQ3SZE9</accession>
<dbReference type="PROSITE" id="PS50994">
    <property type="entry name" value="INTEGRASE"/>
    <property type="match status" value="1"/>
</dbReference>
<keyword evidence="4" id="KW-0378">Hydrolase</keyword>
<feature type="region of interest" description="Disordered" evidence="5">
    <location>
        <begin position="426"/>
        <end position="519"/>
    </location>
</feature>
<dbReference type="InterPro" id="IPR054722">
    <property type="entry name" value="PolX-like_BBD"/>
</dbReference>
<feature type="non-terminal residue" evidence="7">
    <location>
        <position position="1"/>
    </location>
</feature>
<dbReference type="InterPro" id="IPR057670">
    <property type="entry name" value="SH3_retrovirus"/>
</dbReference>
<dbReference type="InterPro" id="IPR039537">
    <property type="entry name" value="Retrotran_Ty1/copia-like"/>
</dbReference>
<name>A0AAQ3SZE9_PASNO</name>
<dbReference type="SUPFAM" id="SSF56672">
    <property type="entry name" value="DNA/RNA polymerases"/>
    <property type="match status" value="1"/>
</dbReference>
<evidence type="ECO:0000256" key="5">
    <source>
        <dbReference type="SAM" id="MobiDB-lite"/>
    </source>
</evidence>
<keyword evidence="3" id="KW-0064">Aspartyl protease</keyword>
<feature type="compositionally biased region" description="Acidic residues" evidence="5">
    <location>
        <begin position="434"/>
        <end position="449"/>
    </location>
</feature>
<sequence>MEDVWIMDSGCSRHMTGHRKWFSSLNPVSTKEYITFGDNGQGKVMGVGSVSLSAKLSLREVAFVRNLGFNLIFVSQLLDEGFEVRFKKGVCCVLDAEETLVCSLLPFGQVFRVDLTSISGPARCLVASPSADIWKWHRRLGHLSFDLLVRLSSMGLIRGLPKLRAEKDLVCHPCHHGKMVAASHIPVSQVMTSYWVELLHMDTVGPARVASVSGKWYMLVVVDDFSRFSWVFFMESKDEAFGFVRDLVLRLRNESHKAMRAIRSDNGGEFRNSRFENFYRDLGLEHQFSSPYTPPQNGVVKCKNRTLVEMARTMLDEHRTPRHFWAEAVNTACYIANRIFLRAFLGKTSYELRFGRQPSVKHLRAFGCRCFVLKKVGHLDKFEYRCLDGIFLGYASSSGAFRVWILEAKQVVETCEVSFDETMPCTTPAFELSGDNEEGTPIFEDEEGAVNDGDAGATAPAAAPATSATSSDDEGGPLPTASSSVPRQQAHAEVAPAEDAGEVTSEIVPSRQVQRDHPPHRMIGDIHQRLNLHQTRRPIGIKWVFKNKQGEDGMVVRNKARLPGVSSKEGIDYEETFAPVARLKAIRILLAFAASKGFKLQQMDVKSAFLNGFIEEEVYVRQPPGFESATFPDRVYKLRKALYGLKQAPRAWYARVFSLKSGFVMGSVDKTLFLLSRGGDTLIVQIYVDDIIFGGSSHALFAEQMSREFDMSLMGELQFFLGLQIKQGPEGTFVHQAKYTRDILKKFEMGDSKPMTTPMSTNTALDADEDGEAVDQKEFRGMIGSLLYLTATRPDIQFAVCLCARYQASPRISHRQAVKRVFRGFLDADHAGYRIDRKSTSGTCQLLGTSLVSWSSRKQASVSLSTTEAEYIAAASCCSQLLWMKATLSDFGHRFGKIPLLVDSTSAISVAKNPVLHYRTKHIDVRFHFLRDHYEKGDIDLVHVASENQLADIFTKPLEFGAFVRLR</sequence>
<reference evidence="7 8" key="1">
    <citation type="submission" date="2024-02" db="EMBL/GenBank/DDBJ databases">
        <title>High-quality chromosome-scale genome assembly of Pensacola bahiagrass (Paspalum notatum Flugge var. saurae).</title>
        <authorList>
            <person name="Vega J.M."/>
            <person name="Podio M."/>
            <person name="Orjuela J."/>
            <person name="Siena L.A."/>
            <person name="Pessino S.C."/>
            <person name="Combes M.C."/>
            <person name="Mariac C."/>
            <person name="Albertini E."/>
            <person name="Pupilli F."/>
            <person name="Ortiz J.P.A."/>
            <person name="Leblanc O."/>
        </authorList>
    </citation>
    <scope>NUCLEOTIDE SEQUENCE [LARGE SCALE GENOMIC DNA]</scope>
    <source>
        <strain evidence="7">R1</strain>
        <tissue evidence="7">Leaf</tissue>
    </source>
</reference>
<evidence type="ECO:0000256" key="1">
    <source>
        <dbReference type="ARBA" id="ARBA00022670"/>
    </source>
</evidence>
<dbReference type="SUPFAM" id="SSF53098">
    <property type="entry name" value="Ribonuclease H-like"/>
    <property type="match status" value="1"/>
</dbReference>
<organism evidence="7 8">
    <name type="scientific">Paspalum notatum var. saurae</name>
    <dbReference type="NCBI Taxonomy" id="547442"/>
    <lineage>
        <taxon>Eukaryota</taxon>
        <taxon>Viridiplantae</taxon>
        <taxon>Streptophyta</taxon>
        <taxon>Embryophyta</taxon>
        <taxon>Tracheophyta</taxon>
        <taxon>Spermatophyta</taxon>
        <taxon>Magnoliopsida</taxon>
        <taxon>Liliopsida</taxon>
        <taxon>Poales</taxon>
        <taxon>Poaceae</taxon>
        <taxon>PACMAD clade</taxon>
        <taxon>Panicoideae</taxon>
        <taxon>Andropogonodae</taxon>
        <taxon>Paspaleae</taxon>
        <taxon>Paspalinae</taxon>
        <taxon>Paspalum</taxon>
    </lineage>
</organism>
<dbReference type="AlphaFoldDB" id="A0AAQ3SZE9"/>
<evidence type="ECO:0000256" key="2">
    <source>
        <dbReference type="ARBA" id="ARBA00022723"/>
    </source>
</evidence>
<proteinExistence type="predicted"/>
<keyword evidence="8" id="KW-1185">Reference proteome</keyword>
<dbReference type="InterPro" id="IPR012337">
    <property type="entry name" value="RNaseH-like_sf"/>
</dbReference>
<dbReference type="Pfam" id="PF25597">
    <property type="entry name" value="SH3_retrovirus"/>
    <property type="match status" value="1"/>
</dbReference>
<dbReference type="EMBL" id="CP144747">
    <property type="protein sequence ID" value="WVZ63953.1"/>
    <property type="molecule type" value="Genomic_DNA"/>
</dbReference>
<dbReference type="GO" id="GO:0046872">
    <property type="term" value="F:metal ion binding"/>
    <property type="evidence" value="ECO:0007669"/>
    <property type="project" value="UniProtKB-KW"/>
</dbReference>
<dbReference type="Pfam" id="PF00665">
    <property type="entry name" value="rve"/>
    <property type="match status" value="1"/>
</dbReference>
<dbReference type="Gene3D" id="3.30.420.10">
    <property type="entry name" value="Ribonuclease H-like superfamily/Ribonuclease H"/>
    <property type="match status" value="1"/>
</dbReference>
<gene>
    <name evidence="7" type="ORF">U9M48_013542</name>
</gene>